<feature type="domain" description="Type I restriction modification DNA specificity" evidence="4">
    <location>
        <begin position="207"/>
        <end position="373"/>
    </location>
</feature>
<dbReference type="GO" id="GO:0009307">
    <property type="term" value="P:DNA restriction-modification system"/>
    <property type="evidence" value="ECO:0007669"/>
    <property type="project" value="UniProtKB-KW"/>
</dbReference>
<dbReference type="Proteomes" id="UP000324327">
    <property type="component" value="Unassembled WGS sequence"/>
</dbReference>
<protein>
    <recommendedName>
        <fullName evidence="4">Type I restriction modification DNA specificity domain-containing protein</fullName>
    </recommendedName>
</protein>
<dbReference type="InterPro" id="IPR044946">
    <property type="entry name" value="Restrct_endonuc_typeI_TRD_sf"/>
</dbReference>
<evidence type="ECO:0000256" key="3">
    <source>
        <dbReference type="ARBA" id="ARBA00023125"/>
    </source>
</evidence>
<feature type="domain" description="Type I restriction modification DNA specificity" evidence="4">
    <location>
        <begin position="53"/>
        <end position="185"/>
    </location>
</feature>
<organism evidence="5 6">
    <name type="scientific">Agathobacter rectalis</name>
    <dbReference type="NCBI Taxonomy" id="39491"/>
    <lineage>
        <taxon>Bacteria</taxon>
        <taxon>Bacillati</taxon>
        <taxon>Bacillota</taxon>
        <taxon>Clostridia</taxon>
        <taxon>Lachnospirales</taxon>
        <taxon>Lachnospiraceae</taxon>
        <taxon>Agathobacter</taxon>
    </lineage>
</organism>
<name>A0A5S4VL40_9FIRM</name>
<dbReference type="Pfam" id="PF01420">
    <property type="entry name" value="Methylase_S"/>
    <property type="match status" value="2"/>
</dbReference>
<comment type="caution">
    <text evidence="5">The sequence shown here is derived from an EMBL/GenBank/DDBJ whole genome shotgun (WGS) entry which is preliminary data.</text>
</comment>
<dbReference type="PANTHER" id="PTHR30408:SF12">
    <property type="entry name" value="TYPE I RESTRICTION ENZYME MJAVIII SPECIFICITY SUBUNIT"/>
    <property type="match status" value="1"/>
</dbReference>
<dbReference type="InterPro" id="IPR052021">
    <property type="entry name" value="Type-I_RS_S_subunit"/>
</dbReference>
<reference evidence="5 6" key="2">
    <citation type="submission" date="2019-09" db="EMBL/GenBank/DDBJ databases">
        <title>Strain-level analysis of Eubacterium rectale using genomes from metagenomes.</title>
        <authorList>
            <person name="Karcher N."/>
            <person name="Segata N."/>
        </authorList>
    </citation>
    <scope>NUCLEOTIDE SEQUENCE [LARGE SCALE GENOMIC DNA]</scope>
    <source>
        <strain evidence="5 6">T3WBe13</strain>
    </source>
</reference>
<evidence type="ECO:0000259" key="4">
    <source>
        <dbReference type="Pfam" id="PF01420"/>
    </source>
</evidence>
<comment type="similarity">
    <text evidence="1">Belongs to the type-I restriction system S methylase family.</text>
</comment>
<keyword evidence="2" id="KW-0680">Restriction system</keyword>
<dbReference type="RefSeq" id="WP_148872355.1">
    <property type="nucleotide sequence ID" value="NZ_VSTF01000006.1"/>
</dbReference>
<reference evidence="5 6" key="1">
    <citation type="submission" date="2019-08" db="EMBL/GenBank/DDBJ databases">
        <authorList>
            <person name="Duncan S."/>
            <person name="Walker A."/>
        </authorList>
    </citation>
    <scope>NUCLEOTIDE SEQUENCE [LARGE SCALE GENOMIC DNA]</scope>
    <source>
        <strain evidence="5 6">T3WBe13</strain>
    </source>
</reference>
<dbReference type="SUPFAM" id="SSF116734">
    <property type="entry name" value="DNA methylase specificity domain"/>
    <property type="match status" value="2"/>
</dbReference>
<evidence type="ECO:0000313" key="5">
    <source>
        <dbReference type="EMBL" id="TYL59936.1"/>
    </source>
</evidence>
<evidence type="ECO:0000313" key="6">
    <source>
        <dbReference type="Proteomes" id="UP000324327"/>
    </source>
</evidence>
<dbReference type="Gene3D" id="3.90.220.20">
    <property type="entry name" value="DNA methylase specificity domains"/>
    <property type="match status" value="2"/>
</dbReference>
<dbReference type="CDD" id="cd17293">
    <property type="entry name" value="RMtype1_S_Ppo21ORF8840P_TRD1-CR1_like"/>
    <property type="match status" value="1"/>
</dbReference>
<dbReference type="AlphaFoldDB" id="A0A5S4VL40"/>
<proteinExistence type="inferred from homology"/>
<dbReference type="PANTHER" id="PTHR30408">
    <property type="entry name" value="TYPE-1 RESTRICTION ENZYME ECOKI SPECIFICITY PROTEIN"/>
    <property type="match status" value="1"/>
</dbReference>
<dbReference type="InterPro" id="IPR000055">
    <property type="entry name" value="Restrct_endonuc_typeI_TRD"/>
</dbReference>
<evidence type="ECO:0000256" key="2">
    <source>
        <dbReference type="ARBA" id="ARBA00022747"/>
    </source>
</evidence>
<keyword evidence="3" id="KW-0238">DNA-binding</keyword>
<dbReference type="GO" id="GO:0003677">
    <property type="term" value="F:DNA binding"/>
    <property type="evidence" value="ECO:0007669"/>
    <property type="project" value="UniProtKB-KW"/>
</dbReference>
<dbReference type="EMBL" id="VSTF01000006">
    <property type="protein sequence ID" value="TYL59936.1"/>
    <property type="molecule type" value="Genomic_DNA"/>
</dbReference>
<evidence type="ECO:0000256" key="1">
    <source>
        <dbReference type="ARBA" id="ARBA00010923"/>
    </source>
</evidence>
<accession>A0A5S4VL40</accession>
<sequence>MTKKWVNIADVLFFQEGPGVRNTQYTTSGVKLLNVANLVDGKVDLSKSDRYISEEEAYGKYRHFLCDDGDFVIASSGIKVEYIDKKMGFVDASMLPLCMNTSTIRFKVLDENQLRIRYFMYYLKSKHFKEQLTKQITGSAQLNYGPSHLKKMIMPLIDITVQDEIISCMDKLQSIIETRQRELIELDRLMKARFVELFGDPRSNPFGFEKKRLKDTCKVITGNTPSRAIAEYYGDYIEWIKTDNIVSGILNPTQATESLSEKGMNVGRTVEKDSILMACIAGSIASIGRVCITDRTVAFNQQINAVVPEQYNILFLYVLFQMSKDYLVEDINMALKGILSKSKLEEKEFIIPPMDLQEQFSDFVKQVNKSKFDTMTFAPIYAIINLYLHTYFYQGRR</sequence>
<gene>
    <name evidence="5" type="ORF">FYL31_07395</name>
</gene>